<accession>A0ACB8UYE7</accession>
<keyword evidence="1" id="KW-0436">Ligase</keyword>
<comment type="caution">
    <text evidence="1">The sequence shown here is derived from an EMBL/GenBank/DDBJ whole genome shotgun (WGS) entry which is preliminary data.</text>
</comment>
<proteinExistence type="predicted"/>
<name>A0ACB8UYE7_9EURO</name>
<protein>
    <submittedName>
        <fullName evidence="1">Glutathione synthetase</fullName>
        <ecNumber evidence="1">6.3.2.3</ecNumber>
    </submittedName>
</protein>
<reference evidence="1" key="1">
    <citation type="journal article" date="2022" name="bioRxiv">
        <title>Population genetic analysis of Ophidiomyces ophidiicola, the causative agent of snake fungal disease, indicates recent introductions to the USA.</title>
        <authorList>
            <person name="Ladner J.T."/>
            <person name="Palmer J.M."/>
            <person name="Ettinger C.L."/>
            <person name="Stajich J.E."/>
            <person name="Farrell T.M."/>
            <person name="Glorioso B.M."/>
            <person name="Lawson B."/>
            <person name="Price S.J."/>
            <person name="Stengle A.G."/>
            <person name="Grear D.A."/>
            <person name="Lorch J.M."/>
        </authorList>
    </citation>
    <scope>NUCLEOTIDE SEQUENCE</scope>
    <source>
        <strain evidence="1">NWHC 24266-5</strain>
    </source>
</reference>
<dbReference type="EC" id="6.3.2.3" evidence="1"/>
<sequence>MDQQSIYTTYPPQLSPEQKDYLVTTVKNWTIHHGLAVRPSPELVSKASDSNEVLATNAPVTLFPSPFPRSCFELAVSIQTTYNELYAAIAADEPWLGKIVEDLVDVDDFVANLWRVHNAVKQEGYVQPLSLGLFRSDYMLHTPEESNAPSLKQVEFNTISSSFGGLSCLVSKMHSSLLPSSLGNSIAYPLHPCLKENSVPENTAVATLAAGLAAAYEAYGPSKSSPVLPLCVIFVVQGGERNLFDQLELSTQLSEFHKIPVFRVITSEVMRLTSIPQDNPSRPLIYTPAHAPSTQFEVTTVYLRGFYDPKDYPDGSAWNSRIHLERSAAIKCPTVLSQLSGCKKVQQVLAQLAGPDHLSRFLSGTDPELVQQLRDTFAPQYDISTPGEGRNLALDPSTAGNHVLKPQREGGGNNVYRDAIPKFLHSMPESDWKGWILMELIQPPTAAKNVALRSDGEVLTGNVVGELGVFGTVLWNNDTGNVLRNEQGGWLMRTKAQDSDEGGVAAGFSSLDSVLLFDSN</sequence>
<dbReference type="EMBL" id="JALBCA010000033">
    <property type="protein sequence ID" value="KAI2388149.1"/>
    <property type="molecule type" value="Genomic_DNA"/>
</dbReference>
<evidence type="ECO:0000313" key="1">
    <source>
        <dbReference type="EMBL" id="KAI2388149.1"/>
    </source>
</evidence>
<organism evidence="1">
    <name type="scientific">Ophidiomyces ophidiicola</name>
    <dbReference type="NCBI Taxonomy" id="1387563"/>
    <lineage>
        <taxon>Eukaryota</taxon>
        <taxon>Fungi</taxon>
        <taxon>Dikarya</taxon>
        <taxon>Ascomycota</taxon>
        <taxon>Pezizomycotina</taxon>
        <taxon>Eurotiomycetes</taxon>
        <taxon>Eurotiomycetidae</taxon>
        <taxon>Onygenales</taxon>
        <taxon>Onygenaceae</taxon>
        <taxon>Ophidiomyces</taxon>
    </lineage>
</organism>
<gene>
    <name evidence="1" type="primary">GSH2_1</name>
    <name evidence="1" type="ORF">LOY88_002739</name>
</gene>